<protein>
    <submittedName>
        <fullName evidence="8">ATP-binding cassette domain-containing protein</fullName>
    </submittedName>
</protein>
<dbReference type="Proteomes" id="UP000733379">
    <property type="component" value="Unassembled WGS sequence"/>
</dbReference>
<evidence type="ECO:0000313" key="9">
    <source>
        <dbReference type="Proteomes" id="UP000733379"/>
    </source>
</evidence>
<keyword evidence="6" id="KW-0046">Antibiotic resistance</keyword>
<gene>
    <name evidence="8" type="ORF">KO481_09655</name>
</gene>
<proteinExistence type="inferred from homology"/>
<evidence type="ECO:0000256" key="1">
    <source>
        <dbReference type="ARBA" id="ARBA00004202"/>
    </source>
</evidence>
<evidence type="ECO:0000259" key="7">
    <source>
        <dbReference type="PROSITE" id="PS50893"/>
    </source>
</evidence>
<dbReference type="PROSITE" id="PS50893">
    <property type="entry name" value="ABC_TRANSPORTER_2"/>
    <property type="match status" value="1"/>
</dbReference>
<sequence>MTAKPVAPPGDTPAVECRGLTHRYGEHTVVDHLHLRIARGEVFGLLGPNGAGKTTTIRLLNTLMPVQEGRVRVLGFEVGRENTDIRYNLGYVPQQLSIEGALTGRQNVAWFARLFDVPRRERAARVEQVLAAMDLLEVADRLASGYSGGMVRRLELAQALVNRPALLILDEPTVGLDPIARDSVWDRVRELRRRFGTTVLLTTHYMSEADELCDRVAMLHRGVLRAVGSPAELKAALGPSATLEDVFRHHAGAGLDEDTNLEGGLRNVRSTRRTAQRAG</sequence>
<comment type="subcellular location">
    <subcellularLocation>
        <location evidence="1">Cell membrane</location>
        <topology evidence="1">Peripheral membrane protein</topology>
    </subcellularLocation>
</comment>
<feature type="domain" description="ABC transporter" evidence="7">
    <location>
        <begin position="15"/>
        <end position="246"/>
    </location>
</feature>
<evidence type="ECO:0000313" key="8">
    <source>
        <dbReference type="EMBL" id="MBU3061787.1"/>
    </source>
</evidence>
<dbReference type="SMART" id="SM00382">
    <property type="entry name" value="AAA"/>
    <property type="match status" value="1"/>
</dbReference>
<evidence type="ECO:0000256" key="4">
    <source>
        <dbReference type="ARBA" id="ARBA00022741"/>
    </source>
</evidence>
<accession>A0ABS6AUU1</accession>
<name>A0ABS6AUU1_9NOCA</name>
<comment type="similarity">
    <text evidence="2">Belongs to the ABC transporter superfamily.</text>
</comment>
<keyword evidence="4" id="KW-0547">Nucleotide-binding</keyword>
<dbReference type="InterPro" id="IPR003593">
    <property type="entry name" value="AAA+_ATPase"/>
</dbReference>
<evidence type="ECO:0000256" key="3">
    <source>
        <dbReference type="ARBA" id="ARBA00022448"/>
    </source>
</evidence>
<dbReference type="RefSeq" id="WP_215916610.1">
    <property type="nucleotide sequence ID" value="NZ_JAHKNI010000002.1"/>
</dbReference>
<dbReference type="PANTHER" id="PTHR42711:SF5">
    <property type="entry name" value="ABC TRANSPORTER ATP-BINDING PROTEIN NATA"/>
    <property type="match status" value="1"/>
</dbReference>
<dbReference type="EMBL" id="JAHKNI010000002">
    <property type="protein sequence ID" value="MBU3061787.1"/>
    <property type="molecule type" value="Genomic_DNA"/>
</dbReference>
<keyword evidence="3" id="KW-0813">Transport</keyword>
<dbReference type="Pfam" id="PF00005">
    <property type="entry name" value="ABC_tran"/>
    <property type="match status" value="1"/>
</dbReference>
<dbReference type="PANTHER" id="PTHR42711">
    <property type="entry name" value="ABC TRANSPORTER ATP-BINDING PROTEIN"/>
    <property type="match status" value="1"/>
</dbReference>
<keyword evidence="9" id="KW-1185">Reference proteome</keyword>
<comment type="caution">
    <text evidence="8">The sequence shown here is derived from an EMBL/GenBank/DDBJ whole genome shotgun (WGS) entry which is preliminary data.</text>
</comment>
<dbReference type="InterPro" id="IPR003439">
    <property type="entry name" value="ABC_transporter-like_ATP-bd"/>
</dbReference>
<dbReference type="InterPro" id="IPR027417">
    <property type="entry name" value="P-loop_NTPase"/>
</dbReference>
<dbReference type="Gene3D" id="3.40.50.300">
    <property type="entry name" value="P-loop containing nucleotide triphosphate hydrolases"/>
    <property type="match status" value="1"/>
</dbReference>
<evidence type="ECO:0000256" key="2">
    <source>
        <dbReference type="ARBA" id="ARBA00005417"/>
    </source>
</evidence>
<organism evidence="8 9">
    <name type="scientific">Nocardia albiluteola</name>
    <dbReference type="NCBI Taxonomy" id="2842303"/>
    <lineage>
        <taxon>Bacteria</taxon>
        <taxon>Bacillati</taxon>
        <taxon>Actinomycetota</taxon>
        <taxon>Actinomycetes</taxon>
        <taxon>Mycobacteriales</taxon>
        <taxon>Nocardiaceae</taxon>
        <taxon>Nocardia</taxon>
    </lineage>
</organism>
<evidence type="ECO:0000256" key="5">
    <source>
        <dbReference type="ARBA" id="ARBA00022840"/>
    </source>
</evidence>
<dbReference type="GO" id="GO:0005524">
    <property type="term" value="F:ATP binding"/>
    <property type="evidence" value="ECO:0007669"/>
    <property type="project" value="UniProtKB-KW"/>
</dbReference>
<dbReference type="SUPFAM" id="SSF52540">
    <property type="entry name" value="P-loop containing nucleoside triphosphate hydrolases"/>
    <property type="match status" value="1"/>
</dbReference>
<keyword evidence="5 8" id="KW-0067">ATP-binding</keyword>
<dbReference type="InterPro" id="IPR050763">
    <property type="entry name" value="ABC_transporter_ATP-binding"/>
</dbReference>
<evidence type="ECO:0000256" key="6">
    <source>
        <dbReference type="ARBA" id="ARBA00023251"/>
    </source>
</evidence>
<reference evidence="8 9" key="1">
    <citation type="submission" date="2021-06" db="EMBL/GenBank/DDBJ databases">
        <title>Actinomycetes sequencing.</title>
        <authorList>
            <person name="Shan Q."/>
        </authorList>
    </citation>
    <scope>NUCLEOTIDE SEQUENCE [LARGE SCALE GENOMIC DNA]</scope>
    <source>
        <strain evidence="8 9">NEAU-G5</strain>
    </source>
</reference>